<dbReference type="GO" id="GO:0005304">
    <property type="term" value="F:L-valine transmembrane transporter activity"/>
    <property type="evidence" value="ECO:0007669"/>
    <property type="project" value="TreeGrafter"/>
</dbReference>
<feature type="domain" description="ABC transporter" evidence="4">
    <location>
        <begin position="4"/>
        <end position="251"/>
    </location>
</feature>
<sequence length="260" mass="28898">MEILEGHDLTMVFGGLAALTSVDIKIEEGEILSVIGPNGAGKTTLFNLLTGVYSPTSGKIYFKKKEIKNLKPYQITKLGIARTFQNIRLFGEMSVLDNVIIGQHCRTKTGIFGAILRTPSVKKEEASVNEKAMDILKFVGLEKVYNEKAKNLPYGKQRRLEMARALATDPELILLDEPAAGMNPFETNELIELIGKINEMGKTILLIEHDMKLVMGISKRIMVLDYGKKIADGPPEEIKNDERVIKAYLGESSRREGRAC</sequence>
<dbReference type="GO" id="GO:0015188">
    <property type="term" value="F:L-isoleucine transmembrane transporter activity"/>
    <property type="evidence" value="ECO:0007669"/>
    <property type="project" value="TreeGrafter"/>
</dbReference>
<dbReference type="GO" id="GO:0016887">
    <property type="term" value="F:ATP hydrolysis activity"/>
    <property type="evidence" value="ECO:0007669"/>
    <property type="project" value="InterPro"/>
</dbReference>
<dbReference type="InterPro" id="IPR003439">
    <property type="entry name" value="ABC_transporter-like_ATP-bd"/>
</dbReference>
<keyword evidence="6" id="KW-1185">Reference proteome</keyword>
<dbReference type="InterPro" id="IPR027417">
    <property type="entry name" value="P-loop_NTPase"/>
</dbReference>
<dbReference type="PANTHER" id="PTHR45772">
    <property type="entry name" value="CONSERVED COMPONENT OF ABC TRANSPORTER FOR NATURAL AMINO ACIDS-RELATED"/>
    <property type="match status" value="1"/>
</dbReference>
<keyword evidence="3 5" id="KW-0067">ATP-binding</keyword>
<protein>
    <submittedName>
        <fullName evidence="5">Branched-chain amino acid transport system ATP-binding protein</fullName>
    </submittedName>
</protein>
<dbReference type="PROSITE" id="PS50893">
    <property type="entry name" value="ABC_TRANSPORTER_2"/>
    <property type="match status" value="1"/>
</dbReference>
<accession>A0A0U9HFC3</accession>
<dbReference type="InterPro" id="IPR032823">
    <property type="entry name" value="BCA_ABC_TP_C"/>
</dbReference>
<dbReference type="Pfam" id="PF00005">
    <property type="entry name" value="ABC_tran"/>
    <property type="match status" value="1"/>
</dbReference>
<dbReference type="Pfam" id="PF12399">
    <property type="entry name" value="BCA_ABC_TP_C"/>
    <property type="match status" value="1"/>
</dbReference>
<dbReference type="SUPFAM" id="SSF52540">
    <property type="entry name" value="P-loop containing nucleoside triphosphate hydrolases"/>
    <property type="match status" value="1"/>
</dbReference>
<evidence type="ECO:0000256" key="1">
    <source>
        <dbReference type="ARBA" id="ARBA00022448"/>
    </source>
</evidence>
<dbReference type="GO" id="GO:0015192">
    <property type="term" value="F:L-phenylalanine transmembrane transporter activity"/>
    <property type="evidence" value="ECO:0007669"/>
    <property type="project" value="TreeGrafter"/>
</dbReference>
<dbReference type="Gene3D" id="3.40.50.300">
    <property type="entry name" value="P-loop containing nucleotide triphosphate hydrolases"/>
    <property type="match status" value="1"/>
</dbReference>
<keyword evidence="1" id="KW-0813">Transport</keyword>
<dbReference type="InterPro" id="IPR051120">
    <property type="entry name" value="ABC_AA/LPS_Transport"/>
</dbReference>
<dbReference type="SMART" id="SM00382">
    <property type="entry name" value="AAA"/>
    <property type="match status" value="1"/>
</dbReference>
<dbReference type="GO" id="GO:1903805">
    <property type="term" value="P:L-valine import across plasma membrane"/>
    <property type="evidence" value="ECO:0007669"/>
    <property type="project" value="TreeGrafter"/>
</dbReference>
<dbReference type="CDD" id="cd03219">
    <property type="entry name" value="ABC_Mj1267_LivG_branched"/>
    <property type="match status" value="1"/>
</dbReference>
<evidence type="ECO:0000256" key="2">
    <source>
        <dbReference type="ARBA" id="ARBA00022741"/>
    </source>
</evidence>
<evidence type="ECO:0000313" key="5">
    <source>
        <dbReference type="EMBL" id="GAQ25389.1"/>
    </source>
</evidence>
<dbReference type="FunFam" id="3.40.50.300:FF:000421">
    <property type="entry name" value="Branched-chain amino acid ABC transporter ATP-binding protein"/>
    <property type="match status" value="1"/>
</dbReference>
<dbReference type="STRING" id="224999.GCA_001485475_01405"/>
<dbReference type="PANTHER" id="PTHR45772:SF7">
    <property type="entry name" value="AMINO ACID ABC TRANSPORTER ATP-BINDING PROTEIN"/>
    <property type="match status" value="1"/>
</dbReference>
<dbReference type="GO" id="GO:0005886">
    <property type="term" value="C:plasma membrane"/>
    <property type="evidence" value="ECO:0007669"/>
    <property type="project" value="TreeGrafter"/>
</dbReference>
<dbReference type="GO" id="GO:0015808">
    <property type="term" value="P:L-alanine transport"/>
    <property type="evidence" value="ECO:0007669"/>
    <property type="project" value="TreeGrafter"/>
</dbReference>
<dbReference type="InterPro" id="IPR003593">
    <property type="entry name" value="AAA+_ATPase"/>
</dbReference>
<keyword evidence="2" id="KW-0547">Nucleotide-binding</keyword>
<evidence type="ECO:0000259" key="4">
    <source>
        <dbReference type="PROSITE" id="PS50893"/>
    </source>
</evidence>
<evidence type="ECO:0000256" key="3">
    <source>
        <dbReference type="ARBA" id="ARBA00022840"/>
    </source>
</evidence>
<dbReference type="Proteomes" id="UP000062160">
    <property type="component" value="Unassembled WGS sequence"/>
</dbReference>
<name>A0A0U9HFC3_9FIRM</name>
<reference evidence="5" key="1">
    <citation type="journal article" date="2016" name="Genome Announc.">
        <title>Draft Genome Sequence of the Syntrophic Lactate-Degrading Bacterium Tepidanaerobacter syntrophicus JLT.</title>
        <authorList>
            <person name="Matsuura N."/>
            <person name="Ohashi A."/>
            <person name="Tourlousse D.M."/>
            <person name="Sekiguchi Y."/>
        </authorList>
    </citation>
    <scope>NUCLEOTIDE SEQUENCE [LARGE SCALE GENOMIC DNA]</scope>
    <source>
        <strain evidence="5">JL</strain>
    </source>
</reference>
<gene>
    <name evidence="5" type="ORF">TSYNT_7410</name>
</gene>
<dbReference type="RefSeq" id="WP_083497691.1">
    <property type="nucleotide sequence ID" value="NZ_BSDN01000014.1"/>
</dbReference>
<proteinExistence type="predicted"/>
<dbReference type="GO" id="GO:0042941">
    <property type="term" value="P:D-alanine transmembrane transport"/>
    <property type="evidence" value="ECO:0007669"/>
    <property type="project" value="TreeGrafter"/>
</dbReference>
<organism evidence="5">
    <name type="scientific">Tepidanaerobacter syntrophicus</name>
    <dbReference type="NCBI Taxonomy" id="224999"/>
    <lineage>
        <taxon>Bacteria</taxon>
        <taxon>Bacillati</taxon>
        <taxon>Bacillota</taxon>
        <taxon>Clostridia</taxon>
        <taxon>Thermosediminibacterales</taxon>
        <taxon>Tepidanaerobacteraceae</taxon>
        <taxon>Tepidanaerobacter</taxon>
    </lineage>
</organism>
<dbReference type="GO" id="GO:0005524">
    <property type="term" value="F:ATP binding"/>
    <property type="evidence" value="ECO:0007669"/>
    <property type="project" value="UniProtKB-KW"/>
</dbReference>
<dbReference type="EMBL" id="DF977001">
    <property type="protein sequence ID" value="GAQ25389.1"/>
    <property type="molecule type" value="Genomic_DNA"/>
</dbReference>
<dbReference type="GO" id="GO:1903806">
    <property type="term" value="P:L-isoleucine import across plasma membrane"/>
    <property type="evidence" value="ECO:0007669"/>
    <property type="project" value="TreeGrafter"/>
</dbReference>
<evidence type="ECO:0000313" key="6">
    <source>
        <dbReference type="Proteomes" id="UP000062160"/>
    </source>
</evidence>
<dbReference type="AlphaFoldDB" id="A0A0U9HFC3"/>
<dbReference type="OrthoDB" id="9779136at2"/>